<dbReference type="KEGG" id="acy:Anacy_4944"/>
<evidence type="ECO:0000259" key="5">
    <source>
        <dbReference type="Pfam" id="PF01555"/>
    </source>
</evidence>
<dbReference type="REBASE" id="58178">
    <property type="entry name" value="M.Acy7122ORF4944P"/>
</dbReference>
<dbReference type="PRINTS" id="PR00506">
    <property type="entry name" value="D21N6MTFRASE"/>
</dbReference>
<dbReference type="Pfam" id="PF01555">
    <property type="entry name" value="N6_N4_Mtase"/>
    <property type="match status" value="1"/>
</dbReference>
<keyword evidence="3 6" id="KW-0808">Transferase</keyword>
<dbReference type="STRING" id="272123.Anacy_4944"/>
<dbReference type="SUPFAM" id="SSF53335">
    <property type="entry name" value="S-adenosyl-L-methionine-dependent methyltransferases"/>
    <property type="match status" value="1"/>
</dbReference>
<evidence type="ECO:0000256" key="3">
    <source>
        <dbReference type="ARBA" id="ARBA00022679"/>
    </source>
</evidence>
<keyword evidence="2 6" id="KW-0489">Methyltransferase</keyword>
<evidence type="ECO:0000313" key="6">
    <source>
        <dbReference type="EMBL" id="AFZ60284.1"/>
    </source>
</evidence>
<dbReference type="InterPro" id="IPR002052">
    <property type="entry name" value="DNA_methylase_N6_adenine_CS"/>
</dbReference>
<name>K9ZNC0_ANACC</name>
<dbReference type="HOGENOM" id="CLU_024927_5_2_3"/>
<accession>K9ZNC0</accession>
<dbReference type="InterPro" id="IPR029063">
    <property type="entry name" value="SAM-dependent_MTases_sf"/>
</dbReference>
<dbReference type="EC" id="2.1.1.72" evidence="6"/>
<protein>
    <submittedName>
        <fullName evidence="6">Site-specific DNA-methyltransferase (Adenine-specific)</fullName>
        <ecNumber evidence="6">2.1.1.72</ecNumber>
    </submittedName>
</protein>
<dbReference type="eggNOG" id="COG2189">
    <property type="taxonomic scope" value="Bacteria"/>
</dbReference>
<dbReference type="Proteomes" id="UP000010474">
    <property type="component" value="Chromosome"/>
</dbReference>
<dbReference type="GO" id="GO:0008170">
    <property type="term" value="F:N-methyltransferase activity"/>
    <property type="evidence" value="ECO:0007669"/>
    <property type="project" value="InterPro"/>
</dbReference>
<dbReference type="OrthoDB" id="9800801at2"/>
<dbReference type="EMBL" id="CP003659">
    <property type="protein sequence ID" value="AFZ60284.1"/>
    <property type="molecule type" value="Genomic_DNA"/>
</dbReference>
<keyword evidence="4" id="KW-0949">S-adenosyl-L-methionine</keyword>
<evidence type="ECO:0000313" key="7">
    <source>
        <dbReference type="Proteomes" id="UP000010474"/>
    </source>
</evidence>
<keyword evidence="7" id="KW-1185">Reference proteome</keyword>
<dbReference type="PATRIC" id="fig|272123.3.peg.5366"/>
<dbReference type="InterPro" id="IPR002941">
    <property type="entry name" value="DNA_methylase_N4/N6"/>
</dbReference>
<dbReference type="Gene3D" id="3.40.50.150">
    <property type="entry name" value="Vaccinia Virus protein VP39"/>
    <property type="match status" value="1"/>
</dbReference>
<sequence>MLPFQLIVTDVATQKGLKQVYKSEYGILYQGDCLKLLSALPNESVDIIFADPPFNLGKEYGEGVNDKIDPNQYLIWSKQWLDESIRVLKSGGSLFVFNLPKWCIEYGGYLNQQGMCFRHWIACRMPKAFPRGKKMSPAHYGLLYYTKGEPAVFNKVYTPIQVCRHCGGEIRDYGGHRKKLNQNGINLMDVWDVPEDVWEDVSEANSNEVLWTLAEEMWIDIPAVRHRQHKKRVANELAPIMLERIIAMASNPGQIVVDPFAGSGTTFYAAEKLQRYWIGSEIGDTDPAVERLTDLANGIMEEWESARGSKKSKPRKTTALQLPIPYSI</sequence>
<dbReference type="CDD" id="cd02440">
    <property type="entry name" value="AdoMet_MTases"/>
    <property type="match status" value="1"/>
</dbReference>
<evidence type="ECO:0000256" key="4">
    <source>
        <dbReference type="ARBA" id="ARBA00022691"/>
    </source>
</evidence>
<dbReference type="AlphaFoldDB" id="K9ZNC0"/>
<comment type="similarity">
    <text evidence="1">Belongs to the N(4)/N(6)-methyltransferase family.</text>
</comment>
<dbReference type="PROSITE" id="PS00092">
    <property type="entry name" value="N6_MTASE"/>
    <property type="match status" value="1"/>
</dbReference>
<dbReference type="GO" id="GO:0032259">
    <property type="term" value="P:methylation"/>
    <property type="evidence" value="ECO:0007669"/>
    <property type="project" value="UniProtKB-KW"/>
</dbReference>
<evidence type="ECO:0000256" key="1">
    <source>
        <dbReference type="ARBA" id="ARBA00006594"/>
    </source>
</evidence>
<proteinExistence type="inferred from homology"/>
<dbReference type="GO" id="GO:0009007">
    <property type="term" value="F:site-specific DNA-methyltransferase (adenine-specific) activity"/>
    <property type="evidence" value="ECO:0007669"/>
    <property type="project" value="UniProtKB-EC"/>
</dbReference>
<feature type="domain" description="DNA methylase N-4/N-6" evidence="5">
    <location>
        <begin position="45"/>
        <end position="283"/>
    </location>
</feature>
<reference evidence="7" key="1">
    <citation type="journal article" date="2013" name="Proc. Natl. Acad. Sci. U.S.A.">
        <title>Improving the coverage of the cyanobacterial phylum using diversity-driven genome sequencing.</title>
        <authorList>
            <person name="Shih P.M."/>
            <person name="Wu D."/>
            <person name="Latifi A."/>
            <person name="Axen S.D."/>
            <person name="Fewer D.P."/>
            <person name="Talla E."/>
            <person name="Calteau A."/>
            <person name="Cai F."/>
            <person name="Tandeau de Marsac N."/>
            <person name="Rippka R."/>
            <person name="Herdman M."/>
            <person name="Sivonen K."/>
            <person name="Coursin T."/>
            <person name="Laurent T."/>
            <person name="Goodwin L."/>
            <person name="Nolan M."/>
            <person name="Davenport K.W."/>
            <person name="Han C.S."/>
            <person name="Rubin E.M."/>
            <person name="Eisen J.A."/>
            <person name="Woyke T."/>
            <person name="Gugger M."/>
            <person name="Kerfeld C.A."/>
        </authorList>
    </citation>
    <scope>NUCLEOTIDE SEQUENCE [LARGE SCALE GENOMIC DNA]</scope>
    <source>
        <strain evidence="7">ATCC 27899 / PCC 7122</strain>
    </source>
</reference>
<evidence type="ECO:0000256" key="2">
    <source>
        <dbReference type="ARBA" id="ARBA00022603"/>
    </source>
</evidence>
<dbReference type="GO" id="GO:0003677">
    <property type="term" value="F:DNA binding"/>
    <property type="evidence" value="ECO:0007669"/>
    <property type="project" value="InterPro"/>
</dbReference>
<organism evidence="6 7">
    <name type="scientific">Anabaena cylindrica (strain ATCC 27899 / PCC 7122)</name>
    <dbReference type="NCBI Taxonomy" id="272123"/>
    <lineage>
        <taxon>Bacteria</taxon>
        <taxon>Bacillati</taxon>
        <taxon>Cyanobacteriota</taxon>
        <taxon>Cyanophyceae</taxon>
        <taxon>Nostocales</taxon>
        <taxon>Nostocaceae</taxon>
        <taxon>Anabaena</taxon>
    </lineage>
</organism>
<dbReference type="RefSeq" id="WP_015216900.1">
    <property type="nucleotide sequence ID" value="NC_019771.1"/>
</dbReference>
<dbReference type="InterPro" id="IPR002295">
    <property type="entry name" value="N4/N6-MTase_EcoPI_Mod-like"/>
</dbReference>
<gene>
    <name evidence="6" type="ordered locus">Anacy_4944</name>
</gene>